<dbReference type="InterPro" id="IPR036291">
    <property type="entry name" value="NAD(P)-bd_dom_sf"/>
</dbReference>
<evidence type="ECO:0000259" key="4">
    <source>
        <dbReference type="Pfam" id="PF01370"/>
    </source>
</evidence>
<dbReference type="CDD" id="cd08958">
    <property type="entry name" value="FR_SDR_e"/>
    <property type="match status" value="2"/>
</dbReference>
<organism evidence="5 6">
    <name type="scientific">Vigna unguiculata</name>
    <name type="common">Cowpea</name>
    <dbReference type="NCBI Taxonomy" id="3917"/>
    <lineage>
        <taxon>Eukaryota</taxon>
        <taxon>Viridiplantae</taxon>
        <taxon>Streptophyta</taxon>
        <taxon>Embryophyta</taxon>
        <taxon>Tracheophyta</taxon>
        <taxon>Spermatophyta</taxon>
        <taxon>Magnoliopsida</taxon>
        <taxon>eudicotyledons</taxon>
        <taxon>Gunneridae</taxon>
        <taxon>Pentapetalae</taxon>
        <taxon>rosids</taxon>
        <taxon>fabids</taxon>
        <taxon>Fabales</taxon>
        <taxon>Fabaceae</taxon>
        <taxon>Papilionoideae</taxon>
        <taxon>50 kb inversion clade</taxon>
        <taxon>NPAAA clade</taxon>
        <taxon>indigoferoid/millettioid clade</taxon>
        <taxon>Phaseoleae</taxon>
        <taxon>Vigna</taxon>
    </lineage>
</organism>
<dbReference type="FunFam" id="3.40.50.720:FF:000085">
    <property type="entry name" value="Dihydroflavonol reductase"/>
    <property type="match status" value="2"/>
</dbReference>
<reference evidence="5 6" key="1">
    <citation type="submission" date="2019-04" db="EMBL/GenBank/DDBJ databases">
        <title>An improved genome assembly and genetic linkage map for asparagus bean, Vigna unguiculata ssp. sesquipedialis.</title>
        <authorList>
            <person name="Xia Q."/>
            <person name="Zhang R."/>
            <person name="Dong Y."/>
        </authorList>
    </citation>
    <scope>NUCLEOTIDE SEQUENCE [LARGE SCALE GENOMIC DNA]</scope>
    <source>
        <tissue evidence="5">Leaf</tissue>
    </source>
</reference>
<feature type="domain" description="NAD-dependent epimerase/dehydratase" evidence="4">
    <location>
        <begin position="8"/>
        <end position="248"/>
    </location>
</feature>
<evidence type="ECO:0000256" key="3">
    <source>
        <dbReference type="ARBA" id="ARBA00023445"/>
    </source>
</evidence>
<dbReference type="EMBL" id="CP039353">
    <property type="protein sequence ID" value="QCE05428.1"/>
    <property type="molecule type" value="Genomic_DNA"/>
</dbReference>
<dbReference type="InterPro" id="IPR050425">
    <property type="entry name" value="NAD(P)_dehydrat-like"/>
</dbReference>
<proteinExistence type="inferred from homology"/>
<dbReference type="SUPFAM" id="SSF51735">
    <property type="entry name" value="NAD(P)-binding Rossmann-fold domains"/>
    <property type="match status" value="2"/>
</dbReference>
<keyword evidence="1" id="KW-0521">NADP</keyword>
<comment type="similarity">
    <text evidence="3">Belongs to the NAD(P)-dependent epimerase/dehydratase family. Dihydroflavonol-4-reductase subfamily.</text>
</comment>
<dbReference type="PANTHER" id="PTHR10366:SF805">
    <property type="entry name" value="DIHYDROFLAVANOL-4-REDUCTASE 1"/>
    <property type="match status" value="1"/>
</dbReference>
<accession>A0A4D6MWF0</accession>
<protein>
    <submittedName>
        <fullName evidence="5">Bifunctional dihydroflavonol 4-reductase/flavanone 4-reductase</fullName>
    </submittedName>
</protein>
<dbReference type="Gene3D" id="3.40.50.720">
    <property type="entry name" value="NAD(P)-binding Rossmann-like Domain"/>
    <property type="match status" value="2"/>
</dbReference>
<evidence type="ECO:0000313" key="6">
    <source>
        <dbReference type="Proteomes" id="UP000501690"/>
    </source>
</evidence>
<dbReference type="AlphaFoldDB" id="A0A4D6MWF0"/>
<keyword evidence="2" id="KW-0560">Oxidoreductase</keyword>
<dbReference type="Pfam" id="PF01370">
    <property type="entry name" value="Epimerase"/>
    <property type="match status" value="2"/>
</dbReference>
<name>A0A4D6MWF0_VIGUN</name>
<evidence type="ECO:0000313" key="5">
    <source>
        <dbReference type="EMBL" id="QCE05428.1"/>
    </source>
</evidence>
<keyword evidence="6" id="KW-1185">Reference proteome</keyword>
<evidence type="ECO:0000256" key="1">
    <source>
        <dbReference type="ARBA" id="ARBA00022857"/>
    </source>
</evidence>
<dbReference type="GO" id="GO:0009718">
    <property type="term" value="P:anthocyanin-containing compound biosynthetic process"/>
    <property type="evidence" value="ECO:0007669"/>
    <property type="project" value="TreeGrafter"/>
</dbReference>
<dbReference type="PANTHER" id="PTHR10366">
    <property type="entry name" value="NAD DEPENDENT EPIMERASE/DEHYDRATASE"/>
    <property type="match status" value="1"/>
</dbReference>
<dbReference type="Proteomes" id="UP000501690">
    <property type="component" value="Linkage Group LG9"/>
</dbReference>
<feature type="domain" description="NAD-dependent epimerase/dehydratase" evidence="4">
    <location>
        <begin position="341"/>
        <end position="581"/>
    </location>
</feature>
<sequence>MGSESLTVCVTGASGFIGSWLVMRLIQRGYTVRATVLDPDNMKEVKHLLDIPGAKSKLSLWKANLAEEGSFDEAIKGCIGVFHLATPIDFESKDPENEVIKPAIRGVIDIMKACLKAKSVRRLVFTSSAITTHITNHQKSLYDETCWSDVELCRRAKMTGWMYFVSKTLAEQEAWKFAKEKGLDFITILPSLVVGPFLLPSMPSSLITALSPITRKEEHYSIIRQAQFVHVEDICLAHIFLFEEPKAEGRYICNACDVTIHDIAKLINKKYPEYKVPTKFEKIPDELEPVRLSSKKIRNLGFQFKYSFEDMYTHAIDACKEKGFLPKTAEIPVNWHESLTVCVTGASGFIGSWLVMRLIQRGYTVRATVVDPDNMKKVKPLLDIPGAESKLSLWKANLAEEGSFDEAIKGCIGVFHVATPIDFESKDPENEVIKPAIRGVIDIMKACLKAKSVRRLIYTSSAITTHITNHHKSLYDETCWTDVELCRREKMPGWMYFVSKTLAEQEAWKFAKENGLDFITILPTLVVGAFLPPSMPSSIITALSPIIRKEEHYSIIRQGKLVHIEDICLAHIFLFEEPKAEGRYICNACDVTIHEIAQLINKKYPEYKVPTEFEKIPDALVPVRLSSKKLRDLGFEFKYSLEDMYTQAIDACREKGLLPKTAESP</sequence>
<gene>
    <name evidence="5" type="ORF">DEO72_LG9g431</name>
</gene>
<dbReference type="GO" id="GO:0045552">
    <property type="term" value="F:dihydroflavanol 4-reductase activity"/>
    <property type="evidence" value="ECO:0007669"/>
    <property type="project" value="TreeGrafter"/>
</dbReference>
<evidence type="ECO:0000256" key="2">
    <source>
        <dbReference type="ARBA" id="ARBA00023002"/>
    </source>
</evidence>
<dbReference type="InterPro" id="IPR001509">
    <property type="entry name" value="Epimerase_deHydtase"/>
</dbReference>